<dbReference type="InterPro" id="IPR011576">
    <property type="entry name" value="Pyridox_Oxase_N"/>
</dbReference>
<accession>Q2IP99</accession>
<dbReference type="Gene3D" id="2.30.110.10">
    <property type="entry name" value="Electron Transport, Fmn-binding Protein, Chain A"/>
    <property type="match status" value="1"/>
</dbReference>
<gene>
    <name evidence="2" type="ordered locus">Adeh_0858</name>
</gene>
<dbReference type="Pfam" id="PF01243">
    <property type="entry name" value="PNPOx_N"/>
    <property type="match status" value="1"/>
</dbReference>
<dbReference type="PANTHER" id="PTHR13343:SF17">
    <property type="entry name" value="CELLULAR REPRESSOR OF E1A-STIMULATED GENES, ISOFORM A"/>
    <property type="match status" value="1"/>
</dbReference>
<feature type="domain" description="Pyridoxamine 5'-phosphate oxidase N-terminal" evidence="1">
    <location>
        <begin position="21"/>
        <end position="150"/>
    </location>
</feature>
<organism evidence="2 3">
    <name type="scientific">Anaeromyxobacter dehalogenans (strain 2CP-C)</name>
    <dbReference type="NCBI Taxonomy" id="290397"/>
    <lineage>
        <taxon>Bacteria</taxon>
        <taxon>Pseudomonadati</taxon>
        <taxon>Myxococcota</taxon>
        <taxon>Myxococcia</taxon>
        <taxon>Myxococcales</taxon>
        <taxon>Cystobacterineae</taxon>
        <taxon>Anaeromyxobacteraceae</taxon>
        <taxon>Anaeromyxobacter</taxon>
    </lineage>
</organism>
<dbReference type="KEGG" id="ade:Adeh_0858"/>
<reference evidence="2" key="1">
    <citation type="submission" date="2006-01" db="EMBL/GenBank/DDBJ databases">
        <title>Complete sequence of Anaeromyxobacter dehalogenans 2CP-C.</title>
        <authorList>
            <consortium name="US DOE Joint Genome Institute"/>
            <person name="Copeland A."/>
            <person name="Lucas S."/>
            <person name="Lapidus A."/>
            <person name="Barry K."/>
            <person name="Detter J.C."/>
            <person name="Glavina T."/>
            <person name="Hammon N."/>
            <person name="Israni S."/>
            <person name="Pitluck S."/>
            <person name="Brettin T."/>
            <person name="Bruce D."/>
            <person name="Han C."/>
            <person name="Tapia R."/>
            <person name="Gilna P."/>
            <person name="Kiss H."/>
            <person name="Schmutz J."/>
            <person name="Larimer F."/>
            <person name="Land M."/>
            <person name="Kyrpides N."/>
            <person name="Anderson I."/>
            <person name="Sanford R.A."/>
            <person name="Ritalahti K.M."/>
            <person name="Thomas H.S."/>
            <person name="Kirby J.R."/>
            <person name="Zhulin I.B."/>
            <person name="Loeffler F.E."/>
            <person name="Richardson P."/>
        </authorList>
    </citation>
    <scope>NUCLEOTIDE SEQUENCE</scope>
    <source>
        <strain evidence="2">2CP-C</strain>
    </source>
</reference>
<dbReference type="InterPro" id="IPR012349">
    <property type="entry name" value="Split_barrel_FMN-bd"/>
</dbReference>
<dbReference type="eggNOG" id="COG0748">
    <property type="taxonomic scope" value="Bacteria"/>
</dbReference>
<dbReference type="STRING" id="290397.Adeh_0858"/>
<dbReference type="Proteomes" id="UP000001935">
    <property type="component" value="Chromosome"/>
</dbReference>
<dbReference type="RefSeq" id="WP_011419916.1">
    <property type="nucleotide sequence ID" value="NC_007760.1"/>
</dbReference>
<dbReference type="EMBL" id="CP000251">
    <property type="protein sequence ID" value="ABC80633.1"/>
    <property type="molecule type" value="Genomic_DNA"/>
</dbReference>
<dbReference type="PANTHER" id="PTHR13343">
    <property type="entry name" value="CREG1 PROTEIN"/>
    <property type="match status" value="1"/>
</dbReference>
<evidence type="ECO:0000259" key="1">
    <source>
        <dbReference type="Pfam" id="PF01243"/>
    </source>
</evidence>
<evidence type="ECO:0000313" key="2">
    <source>
        <dbReference type="EMBL" id="ABC80633.1"/>
    </source>
</evidence>
<sequence length="171" mass="17838">MAGHEAEERAQAGAERAGGIEAVRGLLDRERVAVLSTLSLRHAGWPYGTLVPFAVAASGEPLLLLSALAQHTQNLEADPRATLLVFDGEAARADPRTAARATLVGRVVRVGAAEEDGAVERYAARVPGARGLLALDFSLWRLEVEEVQLVGGFAAAGFFGGEELRAGAKAG</sequence>
<dbReference type="SUPFAM" id="SSF50475">
    <property type="entry name" value="FMN-binding split barrel"/>
    <property type="match status" value="1"/>
</dbReference>
<dbReference type="OrthoDB" id="9776211at2"/>
<dbReference type="HOGENOM" id="CLU_093808_2_0_7"/>
<name>Q2IP99_ANADE</name>
<proteinExistence type="predicted"/>
<protein>
    <submittedName>
        <fullName evidence="2">FMN-binding pyridoxamine 5'-phosphate oxidase-related protein protein</fullName>
    </submittedName>
</protein>
<dbReference type="GO" id="GO:0005737">
    <property type="term" value="C:cytoplasm"/>
    <property type="evidence" value="ECO:0007669"/>
    <property type="project" value="UniProtKB-ARBA"/>
</dbReference>
<evidence type="ECO:0000313" key="3">
    <source>
        <dbReference type="Proteomes" id="UP000001935"/>
    </source>
</evidence>
<dbReference type="AlphaFoldDB" id="Q2IP99"/>